<dbReference type="AlphaFoldDB" id="A0A1V4IVL5"/>
<name>A0A1V4IVL5_9CLOT</name>
<keyword evidence="3" id="KW-1185">Reference proteome</keyword>
<evidence type="ECO:0000313" key="3">
    <source>
        <dbReference type="Proteomes" id="UP000190080"/>
    </source>
</evidence>
<dbReference type="OrthoDB" id="59888at2"/>
<dbReference type="EMBL" id="MZGV01000006">
    <property type="protein sequence ID" value="OPJ63933.1"/>
    <property type="molecule type" value="Genomic_DNA"/>
</dbReference>
<keyword evidence="2" id="KW-0378">Hydrolase</keyword>
<dbReference type="InterPro" id="IPR029058">
    <property type="entry name" value="AB_hydrolase_fold"/>
</dbReference>
<dbReference type="Proteomes" id="UP000190080">
    <property type="component" value="Unassembled WGS sequence"/>
</dbReference>
<dbReference type="InterPro" id="IPR001375">
    <property type="entry name" value="Peptidase_S9_cat"/>
</dbReference>
<dbReference type="Pfam" id="PF00326">
    <property type="entry name" value="Peptidase_S9"/>
    <property type="match status" value="1"/>
</dbReference>
<evidence type="ECO:0000313" key="2">
    <source>
        <dbReference type="EMBL" id="OPJ63933.1"/>
    </source>
</evidence>
<dbReference type="Gene3D" id="3.40.50.1820">
    <property type="entry name" value="alpha/beta hydrolase"/>
    <property type="match status" value="1"/>
</dbReference>
<protein>
    <submittedName>
        <fullName evidence="2">Alpha/beta hydrolase family protein</fullName>
    </submittedName>
</protein>
<dbReference type="GO" id="GO:0006508">
    <property type="term" value="P:proteolysis"/>
    <property type="evidence" value="ECO:0007669"/>
    <property type="project" value="InterPro"/>
</dbReference>
<organism evidence="2 3">
    <name type="scientific">Clostridium oryzae</name>
    <dbReference type="NCBI Taxonomy" id="1450648"/>
    <lineage>
        <taxon>Bacteria</taxon>
        <taxon>Bacillati</taxon>
        <taxon>Bacillota</taxon>
        <taxon>Clostridia</taxon>
        <taxon>Eubacteriales</taxon>
        <taxon>Clostridiaceae</taxon>
        <taxon>Clostridium</taxon>
    </lineage>
</organism>
<evidence type="ECO:0000259" key="1">
    <source>
        <dbReference type="Pfam" id="PF00326"/>
    </source>
</evidence>
<reference evidence="2 3" key="1">
    <citation type="submission" date="2017-03" db="EMBL/GenBank/DDBJ databases">
        <title>Genome sequence of Clostridium oryzae DSM 28571.</title>
        <authorList>
            <person name="Poehlein A."/>
            <person name="Daniel R."/>
        </authorList>
    </citation>
    <scope>NUCLEOTIDE SEQUENCE [LARGE SCALE GENOMIC DNA]</scope>
    <source>
        <strain evidence="2 3">DSM 28571</strain>
    </source>
</reference>
<sequence length="254" mass="29246">MEYKNKQYEEIEKSEWKGYNRYDFFVDGREAIVIEPKEAAEGRPWIWRTEFFDAFSQADMAMVDKGWHLAYYKIQDMYGCPQAVELMRNFHMYVVKKFSLKNKVVQFGFSRGGLYAFNYTAKYSEDIAALYLDAPVMDVKSWPAGKGIGEGAPKEWNECKELYGITEEKLDDFKGSPLDKVEIVAEAKIPIIIVAGDSDRVVPYCENGQKLVKRYKELGGLIKEIVKAGCDHHPHSLDNPEPIVNFILENAKRI</sequence>
<proteinExistence type="predicted"/>
<dbReference type="SUPFAM" id="SSF53474">
    <property type="entry name" value="alpha/beta-Hydrolases"/>
    <property type="match status" value="1"/>
</dbReference>
<accession>A0A1V4IVL5</accession>
<comment type="caution">
    <text evidence="2">The sequence shown here is derived from an EMBL/GenBank/DDBJ whole genome shotgun (WGS) entry which is preliminary data.</text>
</comment>
<feature type="domain" description="Peptidase S9 prolyl oligopeptidase catalytic" evidence="1">
    <location>
        <begin position="94"/>
        <end position="232"/>
    </location>
</feature>
<dbReference type="RefSeq" id="WP_079422246.1">
    <property type="nucleotide sequence ID" value="NZ_MZGV01000006.1"/>
</dbReference>
<gene>
    <name evidence="2" type="ORF">CLORY_08050</name>
</gene>
<dbReference type="STRING" id="1450648.CLORY_08050"/>
<dbReference type="GO" id="GO:0008236">
    <property type="term" value="F:serine-type peptidase activity"/>
    <property type="evidence" value="ECO:0007669"/>
    <property type="project" value="InterPro"/>
</dbReference>